<dbReference type="GO" id="GO:0007018">
    <property type="term" value="P:microtubule-based movement"/>
    <property type="evidence" value="ECO:0007669"/>
    <property type="project" value="InterPro"/>
</dbReference>
<dbReference type="PhylomeDB" id="B4MZY1"/>
<dbReference type="InterPro" id="IPR056759">
    <property type="entry name" value="DYH2-5-8_CC"/>
</dbReference>
<dbReference type="Pfam" id="PF25007">
    <property type="entry name" value="DYH2-5-8_CC"/>
    <property type="match status" value="1"/>
</dbReference>
<keyword evidence="1" id="KW-0175">Coiled coil</keyword>
<dbReference type="Proteomes" id="UP000007798">
    <property type="component" value="Unassembled WGS sequence"/>
</dbReference>
<dbReference type="OrthoDB" id="447173at2759"/>
<dbReference type="GO" id="GO:0051959">
    <property type="term" value="F:dynein light intermediate chain binding"/>
    <property type="evidence" value="ECO:0007669"/>
    <property type="project" value="InterPro"/>
</dbReference>
<organism evidence="5 6">
    <name type="scientific">Drosophila willistoni</name>
    <name type="common">Fruit fly</name>
    <dbReference type="NCBI Taxonomy" id="7260"/>
    <lineage>
        <taxon>Eukaryota</taxon>
        <taxon>Metazoa</taxon>
        <taxon>Ecdysozoa</taxon>
        <taxon>Arthropoda</taxon>
        <taxon>Hexapoda</taxon>
        <taxon>Insecta</taxon>
        <taxon>Pterygota</taxon>
        <taxon>Neoptera</taxon>
        <taxon>Endopterygota</taxon>
        <taxon>Diptera</taxon>
        <taxon>Brachycera</taxon>
        <taxon>Muscomorpha</taxon>
        <taxon>Ephydroidea</taxon>
        <taxon>Drosophilidae</taxon>
        <taxon>Drosophila</taxon>
        <taxon>Sophophora</taxon>
    </lineage>
</organism>
<evidence type="ECO:0000259" key="3">
    <source>
        <dbReference type="Pfam" id="PF08385"/>
    </source>
</evidence>
<dbReference type="OMA" id="DHRDWHE"/>
<dbReference type="AlphaFoldDB" id="B4MZY1"/>
<dbReference type="HOGENOM" id="CLU_268088_0_0_1"/>
<accession>B4MZY1</accession>
<name>B4MZY1_DROWI</name>
<dbReference type="PANTHER" id="PTHR46532:SF11">
    <property type="entry name" value="DYNEIN AXONEMAL HEAVY CHAIN 12"/>
    <property type="match status" value="1"/>
</dbReference>
<dbReference type="GO" id="GO:0005858">
    <property type="term" value="C:axonemal dynein complex"/>
    <property type="evidence" value="ECO:0007669"/>
    <property type="project" value="TreeGrafter"/>
</dbReference>
<proteinExistence type="predicted"/>
<dbReference type="KEGG" id="dwi:6644220"/>
<evidence type="ECO:0000256" key="1">
    <source>
        <dbReference type="SAM" id="Coils"/>
    </source>
</evidence>
<sequence>MTSSSAVEDERLTDLSSDLSDEEHAVEQPEELRAVTPRPVYSDEQLHQLVEYIQRMTLLYALNQRDWHEKALDIIRRWLLEVNEPLLTISYGQDKLLTACLGLPSGHVMDLSYFRRDEPNLIFKVEGFHDEINFGTIHSDVDGCLANVLENIYMPFFRNFSEWNSSVRLRFCSSLDRFLAFLTGVHCKIGGMTVLYVPYVMKQLIGDGQELVRPDRQLVKSLEAIAVFWSTQIRTLLGDRSLTVPQDLTTVQDEFDFWKYRYEVLQGINTQLTHPDVRRILKVLRQSHSVHMPQIEELIESANRELLQSLSNIKYLHLLIEACEKIDLAPSPNELPKLLPRIIHLIRFIWLNSEYYTSDDLITGLFRNLSNQIISYCTDKAKIEDILMGQPRFGLKICNVSIDCCLIYKKILEEMSKDVQWQLDMGIIFNHIDAFVERLNDVSDICESMIVFGRLDEFDEIPKPQFGGSRGDELAQTADAVEQKFLLILKQLQHLEGSSSSPSIILNVHCEEWYDRVADYRKSIQNLEETIQRLIYNVFQRVCNVEEALEALQTMIYYSYRHRGTLRKTYLRQVSLVWQMFSDEMDFTVRHLLEQNQHEESWLLSKYVSRALNYRLNLERLSWLKDRLKNAEWLPAVKEAIPIISKFELLKKEFNRAVRQSYEDWQNNSSASILDLSQRLERYLLIKPTTGKGKCLLQCNIDPVFMELCDQAHHFERFGFAIPAQLKKLYERADYLRWLYNSLLTLCLNYNHIILLLTERERKLFRPLIQECDRQLAPCQFKLTYNSELSDDFFEESLDYIENVRDICYIYKRANREIKKLCEQICDLSMLHINFTGALDIAVFEEHLFSGLNKSSESLTDYYNHIVELLFAVSRQFQSIRDEMSLEWFNYVNILDDMLATAFMTSSRCSLSKIFDLLHCDPNMAPASVLVMESDVKDGDIVFNPTMSDVGNLFNGIIDRIQNIIDQFPRLGCKLKLPNEEQRPGFAKVFREDQECKDLVQGIEGAIKQQSEEITKYVTKWNQHSELWKTSEPKFIETLKASPRTAQIFEGKIEHYSSRADDISFVDAITNVNFILINQNALKSSILDWIEKWQALNIKILLEHSSNWMRAVYRYMRRNERQVMQVPRTQRETIQAKSFYERLVKDVPIKQASFSPLLDLFVLLHKYQVELSEKTRLQVSSLESTWLHYIQTLIEADGMLDMESDEFKLELTKQMDKFKHILKEFQEDYYAKVPNK</sequence>
<evidence type="ECO:0000313" key="6">
    <source>
        <dbReference type="Proteomes" id="UP000007798"/>
    </source>
</evidence>
<dbReference type="eggNOG" id="KOG3595">
    <property type="taxonomic scope" value="Eukaryota"/>
</dbReference>
<dbReference type="STRING" id="7260.B4MZY1"/>
<protein>
    <submittedName>
        <fullName evidence="5">Uncharacterized protein</fullName>
    </submittedName>
</protein>
<feature type="coiled-coil region" evidence="1">
    <location>
        <begin position="510"/>
        <end position="537"/>
    </location>
</feature>
<feature type="region of interest" description="Disordered" evidence="2">
    <location>
        <begin position="1"/>
        <end position="31"/>
    </location>
</feature>
<feature type="compositionally biased region" description="Basic and acidic residues" evidence="2">
    <location>
        <begin position="22"/>
        <end position="31"/>
    </location>
</feature>
<dbReference type="PANTHER" id="PTHR46532">
    <property type="entry name" value="MALE FERTILITY FACTOR KL5"/>
    <property type="match status" value="1"/>
</dbReference>
<reference evidence="5 6" key="1">
    <citation type="journal article" date="2007" name="Nature">
        <title>Evolution of genes and genomes on the Drosophila phylogeny.</title>
        <authorList>
            <consortium name="Drosophila 12 Genomes Consortium"/>
            <person name="Clark A.G."/>
            <person name="Eisen M.B."/>
            <person name="Smith D.R."/>
            <person name="Bergman C.M."/>
            <person name="Oliver B."/>
            <person name="Markow T.A."/>
            <person name="Kaufman T.C."/>
            <person name="Kellis M."/>
            <person name="Gelbart W."/>
            <person name="Iyer V.N."/>
            <person name="Pollard D.A."/>
            <person name="Sackton T.B."/>
            <person name="Larracuente A.M."/>
            <person name="Singh N.D."/>
            <person name="Abad J.P."/>
            <person name="Abt D.N."/>
            <person name="Adryan B."/>
            <person name="Aguade M."/>
            <person name="Akashi H."/>
            <person name="Anderson W.W."/>
            <person name="Aquadro C.F."/>
            <person name="Ardell D.H."/>
            <person name="Arguello R."/>
            <person name="Artieri C.G."/>
            <person name="Barbash D.A."/>
            <person name="Barker D."/>
            <person name="Barsanti P."/>
            <person name="Batterham P."/>
            <person name="Batzoglou S."/>
            <person name="Begun D."/>
            <person name="Bhutkar A."/>
            <person name="Blanco E."/>
            <person name="Bosak S.A."/>
            <person name="Bradley R.K."/>
            <person name="Brand A.D."/>
            <person name="Brent M.R."/>
            <person name="Brooks A.N."/>
            <person name="Brown R.H."/>
            <person name="Butlin R.K."/>
            <person name="Caggese C."/>
            <person name="Calvi B.R."/>
            <person name="Bernardo de Carvalho A."/>
            <person name="Caspi A."/>
            <person name="Castrezana S."/>
            <person name="Celniker S.E."/>
            <person name="Chang J.L."/>
            <person name="Chapple C."/>
            <person name="Chatterji S."/>
            <person name="Chinwalla A."/>
            <person name="Civetta A."/>
            <person name="Clifton S.W."/>
            <person name="Comeron J.M."/>
            <person name="Costello J.C."/>
            <person name="Coyne J.A."/>
            <person name="Daub J."/>
            <person name="David R.G."/>
            <person name="Delcher A.L."/>
            <person name="Delehaunty K."/>
            <person name="Do C.B."/>
            <person name="Ebling H."/>
            <person name="Edwards K."/>
            <person name="Eickbush T."/>
            <person name="Evans J.D."/>
            <person name="Filipski A."/>
            <person name="Findeiss S."/>
            <person name="Freyhult E."/>
            <person name="Fulton L."/>
            <person name="Fulton R."/>
            <person name="Garcia A.C."/>
            <person name="Gardiner A."/>
            <person name="Garfield D.A."/>
            <person name="Garvin B.E."/>
            <person name="Gibson G."/>
            <person name="Gilbert D."/>
            <person name="Gnerre S."/>
            <person name="Godfrey J."/>
            <person name="Good R."/>
            <person name="Gotea V."/>
            <person name="Gravely B."/>
            <person name="Greenberg A.J."/>
            <person name="Griffiths-Jones S."/>
            <person name="Gross S."/>
            <person name="Guigo R."/>
            <person name="Gustafson E.A."/>
            <person name="Haerty W."/>
            <person name="Hahn M.W."/>
            <person name="Halligan D.L."/>
            <person name="Halpern A.L."/>
            <person name="Halter G.M."/>
            <person name="Han M.V."/>
            <person name="Heger A."/>
            <person name="Hillier L."/>
            <person name="Hinrichs A.S."/>
            <person name="Holmes I."/>
            <person name="Hoskins R.A."/>
            <person name="Hubisz M.J."/>
            <person name="Hultmark D."/>
            <person name="Huntley M.A."/>
            <person name="Jaffe D.B."/>
            <person name="Jagadeeshan S."/>
            <person name="Jeck W.R."/>
            <person name="Johnson J."/>
            <person name="Jones C.D."/>
            <person name="Jordan W.C."/>
            <person name="Karpen G.H."/>
            <person name="Kataoka E."/>
            <person name="Keightley P.D."/>
            <person name="Kheradpour P."/>
            <person name="Kirkness E.F."/>
            <person name="Koerich L.B."/>
            <person name="Kristiansen K."/>
            <person name="Kudrna D."/>
            <person name="Kulathinal R.J."/>
            <person name="Kumar S."/>
            <person name="Kwok R."/>
            <person name="Lander E."/>
            <person name="Langley C.H."/>
            <person name="Lapoint R."/>
            <person name="Lazzaro B.P."/>
            <person name="Lee S.J."/>
            <person name="Levesque L."/>
            <person name="Li R."/>
            <person name="Lin C.F."/>
            <person name="Lin M.F."/>
            <person name="Lindblad-Toh K."/>
            <person name="Llopart A."/>
            <person name="Long M."/>
            <person name="Low L."/>
            <person name="Lozovsky E."/>
            <person name="Lu J."/>
            <person name="Luo M."/>
            <person name="Machado C.A."/>
            <person name="Makalowski W."/>
            <person name="Marzo M."/>
            <person name="Matsuda M."/>
            <person name="Matzkin L."/>
            <person name="McAllister B."/>
            <person name="McBride C.S."/>
            <person name="McKernan B."/>
            <person name="McKernan K."/>
            <person name="Mendez-Lago M."/>
            <person name="Minx P."/>
            <person name="Mollenhauer M.U."/>
            <person name="Montooth K."/>
            <person name="Mount S.M."/>
            <person name="Mu X."/>
            <person name="Myers E."/>
            <person name="Negre B."/>
            <person name="Newfeld S."/>
            <person name="Nielsen R."/>
            <person name="Noor M.A."/>
            <person name="O'Grady P."/>
            <person name="Pachter L."/>
            <person name="Papaceit M."/>
            <person name="Parisi M.J."/>
            <person name="Parisi M."/>
            <person name="Parts L."/>
            <person name="Pedersen J.S."/>
            <person name="Pesole G."/>
            <person name="Phillippy A.M."/>
            <person name="Ponting C.P."/>
            <person name="Pop M."/>
            <person name="Porcelli D."/>
            <person name="Powell J.R."/>
            <person name="Prohaska S."/>
            <person name="Pruitt K."/>
            <person name="Puig M."/>
            <person name="Quesneville H."/>
            <person name="Ram K.R."/>
            <person name="Rand D."/>
            <person name="Rasmussen M.D."/>
            <person name="Reed L.K."/>
            <person name="Reenan R."/>
            <person name="Reily A."/>
            <person name="Remington K.A."/>
            <person name="Rieger T.T."/>
            <person name="Ritchie M.G."/>
            <person name="Robin C."/>
            <person name="Rogers Y.H."/>
            <person name="Rohde C."/>
            <person name="Rozas J."/>
            <person name="Rubenfield M.J."/>
            <person name="Ruiz A."/>
            <person name="Russo S."/>
            <person name="Salzberg S.L."/>
            <person name="Sanchez-Gracia A."/>
            <person name="Saranga D.J."/>
            <person name="Sato H."/>
            <person name="Schaeffer S.W."/>
            <person name="Schatz M.C."/>
            <person name="Schlenke T."/>
            <person name="Schwartz R."/>
            <person name="Segarra C."/>
            <person name="Singh R.S."/>
            <person name="Sirot L."/>
            <person name="Sirota M."/>
            <person name="Sisneros N.B."/>
            <person name="Smith C.D."/>
            <person name="Smith T.F."/>
            <person name="Spieth J."/>
            <person name="Stage D.E."/>
            <person name="Stark A."/>
            <person name="Stephan W."/>
            <person name="Strausberg R.L."/>
            <person name="Strempel S."/>
            <person name="Sturgill D."/>
            <person name="Sutton G."/>
            <person name="Sutton G.G."/>
            <person name="Tao W."/>
            <person name="Teichmann S."/>
            <person name="Tobari Y.N."/>
            <person name="Tomimura Y."/>
            <person name="Tsolas J.M."/>
            <person name="Valente V.L."/>
            <person name="Venter E."/>
            <person name="Venter J.C."/>
            <person name="Vicario S."/>
            <person name="Vieira F.G."/>
            <person name="Vilella A.J."/>
            <person name="Villasante A."/>
            <person name="Walenz B."/>
            <person name="Wang J."/>
            <person name="Wasserman M."/>
            <person name="Watts T."/>
            <person name="Wilson D."/>
            <person name="Wilson R.K."/>
            <person name="Wing R.A."/>
            <person name="Wolfner M.F."/>
            <person name="Wong A."/>
            <person name="Wong G.K."/>
            <person name="Wu C.I."/>
            <person name="Wu G."/>
            <person name="Yamamoto D."/>
            <person name="Yang H.P."/>
            <person name="Yang S.P."/>
            <person name="Yorke J.A."/>
            <person name="Yoshida K."/>
            <person name="Zdobnov E."/>
            <person name="Zhang P."/>
            <person name="Zhang Y."/>
            <person name="Zimin A.V."/>
            <person name="Baldwin J."/>
            <person name="Abdouelleil A."/>
            <person name="Abdulkadir J."/>
            <person name="Abebe A."/>
            <person name="Abera B."/>
            <person name="Abreu J."/>
            <person name="Acer S.C."/>
            <person name="Aftuck L."/>
            <person name="Alexander A."/>
            <person name="An P."/>
            <person name="Anderson E."/>
            <person name="Anderson S."/>
            <person name="Arachi H."/>
            <person name="Azer M."/>
            <person name="Bachantsang P."/>
            <person name="Barry A."/>
            <person name="Bayul T."/>
            <person name="Berlin A."/>
            <person name="Bessette D."/>
            <person name="Bloom T."/>
            <person name="Blye J."/>
            <person name="Boguslavskiy L."/>
            <person name="Bonnet C."/>
            <person name="Boukhgalter B."/>
            <person name="Bourzgui I."/>
            <person name="Brown A."/>
            <person name="Cahill P."/>
            <person name="Channer S."/>
            <person name="Cheshatsang Y."/>
            <person name="Chuda L."/>
            <person name="Citroen M."/>
            <person name="Collymore A."/>
            <person name="Cooke P."/>
            <person name="Costello M."/>
            <person name="D'Aco K."/>
            <person name="Daza R."/>
            <person name="De Haan G."/>
            <person name="DeGray S."/>
            <person name="DeMaso C."/>
            <person name="Dhargay N."/>
            <person name="Dooley K."/>
            <person name="Dooley E."/>
            <person name="Doricent M."/>
            <person name="Dorje P."/>
            <person name="Dorjee K."/>
            <person name="Dupes A."/>
            <person name="Elong R."/>
            <person name="Falk J."/>
            <person name="Farina A."/>
            <person name="Faro S."/>
            <person name="Ferguson D."/>
            <person name="Fisher S."/>
            <person name="Foley C.D."/>
            <person name="Franke A."/>
            <person name="Friedrich D."/>
            <person name="Gadbois L."/>
            <person name="Gearin G."/>
            <person name="Gearin C.R."/>
            <person name="Giannoukos G."/>
            <person name="Goode T."/>
            <person name="Graham J."/>
            <person name="Grandbois E."/>
            <person name="Grewal S."/>
            <person name="Gyaltsen K."/>
            <person name="Hafez N."/>
            <person name="Hagos B."/>
            <person name="Hall J."/>
            <person name="Henson C."/>
            <person name="Hollinger A."/>
            <person name="Honan T."/>
            <person name="Huard M.D."/>
            <person name="Hughes L."/>
            <person name="Hurhula B."/>
            <person name="Husby M.E."/>
            <person name="Kamat A."/>
            <person name="Kanga B."/>
            <person name="Kashin S."/>
            <person name="Khazanovich D."/>
            <person name="Kisner P."/>
            <person name="Lance K."/>
            <person name="Lara M."/>
            <person name="Lee W."/>
            <person name="Lennon N."/>
            <person name="Letendre F."/>
            <person name="LeVine R."/>
            <person name="Lipovsky A."/>
            <person name="Liu X."/>
            <person name="Liu J."/>
            <person name="Liu S."/>
            <person name="Lokyitsang T."/>
            <person name="Lokyitsang Y."/>
            <person name="Lubonja R."/>
            <person name="Lui A."/>
            <person name="MacDonald P."/>
            <person name="Magnisalis V."/>
            <person name="Maru K."/>
            <person name="Matthews C."/>
            <person name="McCusker W."/>
            <person name="McDonough S."/>
            <person name="Mehta T."/>
            <person name="Meldrim J."/>
            <person name="Meneus L."/>
            <person name="Mihai O."/>
            <person name="Mihalev A."/>
            <person name="Mihova T."/>
            <person name="Mittelman R."/>
            <person name="Mlenga V."/>
            <person name="Montmayeur A."/>
            <person name="Mulrain L."/>
            <person name="Navidi A."/>
            <person name="Naylor J."/>
            <person name="Negash T."/>
            <person name="Nguyen T."/>
            <person name="Nguyen N."/>
            <person name="Nicol R."/>
            <person name="Norbu C."/>
            <person name="Norbu N."/>
            <person name="Novod N."/>
            <person name="O'Neill B."/>
            <person name="Osman S."/>
            <person name="Markiewicz E."/>
            <person name="Oyono O.L."/>
            <person name="Patti C."/>
            <person name="Phunkhang P."/>
            <person name="Pierre F."/>
            <person name="Priest M."/>
            <person name="Raghuraman S."/>
            <person name="Rege F."/>
            <person name="Reyes R."/>
            <person name="Rise C."/>
            <person name="Rogov P."/>
            <person name="Ross K."/>
            <person name="Ryan E."/>
            <person name="Settipalli S."/>
            <person name="Shea T."/>
            <person name="Sherpa N."/>
            <person name="Shi L."/>
            <person name="Shih D."/>
            <person name="Sparrow T."/>
            <person name="Spaulding J."/>
            <person name="Stalker J."/>
            <person name="Stange-Thomann N."/>
            <person name="Stavropoulos S."/>
            <person name="Stone C."/>
            <person name="Strader C."/>
            <person name="Tesfaye S."/>
            <person name="Thomson T."/>
            <person name="Thoulutsang Y."/>
            <person name="Thoulutsang D."/>
            <person name="Topham K."/>
            <person name="Topping I."/>
            <person name="Tsamla T."/>
            <person name="Vassiliev H."/>
            <person name="Vo A."/>
            <person name="Wangchuk T."/>
            <person name="Wangdi T."/>
            <person name="Weiand M."/>
            <person name="Wilkinson J."/>
            <person name="Wilson A."/>
            <person name="Yadav S."/>
            <person name="Young G."/>
            <person name="Yu Q."/>
            <person name="Zembek L."/>
            <person name="Zhong D."/>
            <person name="Zimmer A."/>
            <person name="Zwirko Z."/>
            <person name="Jaffe D.B."/>
            <person name="Alvarez P."/>
            <person name="Brockman W."/>
            <person name="Butler J."/>
            <person name="Chin C."/>
            <person name="Gnerre S."/>
            <person name="Grabherr M."/>
            <person name="Kleber M."/>
            <person name="Mauceli E."/>
            <person name="MacCallum I."/>
        </authorList>
    </citation>
    <scope>NUCLEOTIDE SEQUENCE [LARGE SCALE GENOMIC DNA]</scope>
    <source>
        <strain evidence="6">Tucson 14030-0811.24</strain>
    </source>
</reference>
<dbReference type="InterPro" id="IPR026983">
    <property type="entry name" value="DHC"/>
</dbReference>
<dbReference type="InterPro" id="IPR013594">
    <property type="entry name" value="Dynein_heavy_tail"/>
</dbReference>
<gene>
    <name evidence="5" type="primary">Dwil\GK24293</name>
    <name evidence="5" type="ORF">Dwil_GK24293</name>
</gene>
<dbReference type="EMBL" id="CH963920">
    <property type="protein sequence ID" value="EDW77916.1"/>
    <property type="molecule type" value="Genomic_DNA"/>
</dbReference>
<dbReference type="GO" id="GO:0045505">
    <property type="term" value="F:dynein intermediate chain binding"/>
    <property type="evidence" value="ECO:0007669"/>
    <property type="project" value="InterPro"/>
</dbReference>
<feature type="domain" description="Dynein heavy chain tail" evidence="3">
    <location>
        <begin position="219"/>
        <end position="793"/>
    </location>
</feature>
<feature type="domain" description="Dynein axonemal heavy chain 2/5/8 coiled-coil" evidence="4">
    <location>
        <begin position="1096"/>
        <end position="1214"/>
    </location>
</feature>
<evidence type="ECO:0000313" key="5">
    <source>
        <dbReference type="EMBL" id="EDW77916.1"/>
    </source>
</evidence>
<keyword evidence="6" id="KW-1185">Reference proteome</keyword>
<dbReference type="SMR" id="B4MZY1"/>
<dbReference type="InParanoid" id="B4MZY1"/>
<dbReference type="Pfam" id="PF08385">
    <property type="entry name" value="DHC_N1"/>
    <property type="match status" value="1"/>
</dbReference>
<evidence type="ECO:0000256" key="2">
    <source>
        <dbReference type="SAM" id="MobiDB-lite"/>
    </source>
</evidence>
<evidence type="ECO:0000259" key="4">
    <source>
        <dbReference type="Pfam" id="PF25007"/>
    </source>
</evidence>